<dbReference type="Pfam" id="PF22564">
    <property type="entry name" value="HAAS"/>
    <property type="match status" value="1"/>
</dbReference>
<dbReference type="EMBL" id="BAAAQN010000051">
    <property type="protein sequence ID" value="GAA2051543.1"/>
    <property type="molecule type" value="Genomic_DNA"/>
</dbReference>
<feature type="region of interest" description="Disordered" evidence="1">
    <location>
        <begin position="104"/>
        <end position="135"/>
    </location>
</feature>
<evidence type="ECO:0000313" key="3">
    <source>
        <dbReference type="EMBL" id="GAA2051543.1"/>
    </source>
</evidence>
<feature type="region of interest" description="Disordered" evidence="1">
    <location>
        <begin position="283"/>
        <end position="323"/>
    </location>
</feature>
<sequence>MSTDNDDLTAAYLAELEREAARLPWNARAELLEDVRSHIEVALAEMREADEAFGDGSAPADEAAQVRAMLRALGEPREIVAEALADVAVDVDGAGDVAVAGDAGSELGRSASGQPAWGRSEVGQPAVDRPELGRPELTSPYPLGTQEIFAILLLLAGGLLFGAGWIAGVLLLWNSDRWTTRDKLAGTLIIPGGYATLLYALTVPVNWSLPTWLGAPLLLLAAAAPAATATFLFRQARHHPGTRPTAPTSTTTRIVLSLIGGIATIMAIGLVAAFVSVGSSSGRVHPDHGSLTTDYIDGPGPTSGYVAPMKSPVPPSSSDSTSR</sequence>
<feature type="transmembrane region" description="Helical" evidence="2">
    <location>
        <begin position="184"/>
        <end position="201"/>
    </location>
</feature>
<protein>
    <submittedName>
        <fullName evidence="3">Uncharacterized protein</fullName>
    </submittedName>
</protein>
<accession>A0ABP5GR66</accession>
<keyword evidence="2" id="KW-0472">Membrane</keyword>
<proteinExistence type="predicted"/>
<comment type="caution">
    <text evidence="3">The sequence shown here is derived from an EMBL/GenBank/DDBJ whole genome shotgun (WGS) entry which is preliminary data.</text>
</comment>
<feature type="transmembrane region" description="Helical" evidence="2">
    <location>
        <begin position="213"/>
        <end position="233"/>
    </location>
</feature>
<feature type="transmembrane region" description="Helical" evidence="2">
    <location>
        <begin position="148"/>
        <end position="172"/>
    </location>
</feature>
<dbReference type="RefSeq" id="WP_344669815.1">
    <property type="nucleotide sequence ID" value="NZ_BAAAQN010000051.1"/>
</dbReference>
<evidence type="ECO:0000313" key="4">
    <source>
        <dbReference type="Proteomes" id="UP001500751"/>
    </source>
</evidence>
<evidence type="ECO:0000256" key="2">
    <source>
        <dbReference type="SAM" id="Phobius"/>
    </source>
</evidence>
<keyword evidence="2" id="KW-1133">Transmembrane helix</keyword>
<dbReference type="Proteomes" id="UP001500751">
    <property type="component" value="Unassembled WGS sequence"/>
</dbReference>
<name>A0ABP5GR66_9ACTN</name>
<feature type="transmembrane region" description="Helical" evidence="2">
    <location>
        <begin position="254"/>
        <end position="277"/>
    </location>
</feature>
<reference evidence="4" key="1">
    <citation type="journal article" date="2019" name="Int. J. Syst. Evol. Microbiol.">
        <title>The Global Catalogue of Microorganisms (GCM) 10K type strain sequencing project: providing services to taxonomists for standard genome sequencing and annotation.</title>
        <authorList>
            <consortium name="The Broad Institute Genomics Platform"/>
            <consortium name="The Broad Institute Genome Sequencing Center for Infectious Disease"/>
            <person name="Wu L."/>
            <person name="Ma J."/>
        </authorList>
    </citation>
    <scope>NUCLEOTIDE SEQUENCE [LARGE SCALE GENOMIC DNA]</scope>
    <source>
        <strain evidence="4">JCM 16014</strain>
    </source>
</reference>
<gene>
    <name evidence="3" type="ORF">GCM10009839_68210</name>
</gene>
<evidence type="ECO:0000256" key="1">
    <source>
        <dbReference type="SAM" id="MobiDB-lite"/>
    </source>
</evidence>
<keyword evidence="2" id="KW-0812">Transmembrane</keyword>
<organism evidence="3 4">
    <name type="scientific">Catenulispora yoronensis</name>
    <dbReference type="NCBI Taxonomy" id="450799"/>
    <lineage>
        <taxon>Bacteria</taxon>
        <taxon>Bacillati</taxon>
        <taxon>Actinomycetota</taxon>
        <taxon>Actinomycetes</taxon>
        <taxon>Catenulisporales</taxon>
        <taxon>Catenulisporaceae</taxon>
        <taxon>Catenulispora</taxon>
    </lineage>
</organism>
<keyword evidence="4" id="KW-1185">Reference proteome</keyword>